<proteinExistence type="predicted"/>
<reference evidence="1 2" key="1">
    <citation type="submission" date="2020-03" db="EMBL/GenBank/DDBJ databases">
        <title>Genomic Encyclopedia of Type Strains, Phase IV (KMG-IV): sequencing the most valuable type-strain genomes for metagenomic binning, comparative biology and taxonomic classification.</title>
        <authorList>
            <person name="Goeker M."/>
        </authorList>
    </citation>
    <scope>NUCLEOTIDE SEQUENCE [LARGE SCALE GENOMIC DNA]</scope>
    <source>
        <strain evidence="1 2">DSM 5718</strain>
    </source>
</reference>
<dbReference type="RefSeq" id="WP_166918430.1">
    <property type="nucleotide sequence ID" value="NZ_JAASRN010000001.1"/>
</dbReference>
<dbReference type="EMBL" id="JAASRN010000001">
    <property type="protein sequence ID" value="NIK73163.1"/>
    <property type="molecule type" value="Genomic_DNA"/>
</dbReference>
<protein>
    <recommendedName>
        <fullName evidence="3">DUF4856 domain-containing protein</fullName>
    </recommendedName>
</protein>
<keyword evidence="2" id="KW-1185">Reference proteome</keyword>
<evidence type="ECO:0000313" key="1">
    <source>
        <dbReference type="EMBL" id="NIK73163.1"/>
    </source>
</evidence>
<accession>A0A846MNN1</accession>
<dbReference type="Proteomes" id="UP000537126">
    <property type="component" value="Unassembled WGS sequence"/>
</dbReference>
<comment type="caution">
    <text evidence="1">The sequence shown here is derived from an EMBL/GenBank/DDBJ whole genome shotgun (WGS) entry which is preliminary data.</text>
</comment>
<gene>
    <name evidence="1" type="ORF">FHS56_000649</name>
</gene>
<dbReference type="PROSITE" id="PS51257">
    <property type="entry name" value="PROKAR_LIPOPROTEIN"/>
    <property type="match status" value="1"/>
</dbReference>
<evidence type="ECO:0008006" key="3">
    <source>
        <dbReference type="Google" id="ProtNLM"/>
    </source>
</evidence>
<sequence>MKKILLTASIAVLGLSACKKDDEKAPLSIPSTYESANYEANTVEEKAILKNLDDLKAAIKAASESNPLDEAALKALYEGSKLQSATSAYYNTQVLSYLKEVAAASTGGAYDMKTEGRAANGKGGFFGGRLFEEGGLELIELIEKGLFEAALYHHAYGITQKTELTPADIDRLVAIFGAHPSFPNSSDESKHQYPDKYAARYAAKRDKNDGKGFYTNIKNALLKAQAAVKAGKAYDAELRAALKEYLTNWEKSCAATIINYLYNAQNRLTATSPSDNDLANALHAHAEAVGFLHGWRRLPQNARIITDSQVDEILNILKAPAESEASAYLFVTDTFNQVGKLTEAINKIKEIYGFSNTDLEDFKKDWVVQQGR</sequence>
<organism evidence="1 2">
    <name type="scientific">Thermonema lapsum</name>
    <dbReference type="NCBI Taxonomy" id="28195"/>
    <lineage>
        <taxon>Bacteria</taxon>
        <taxon>Pseudomonadati</taxon>
        <taxon>Bacteroidota</taxon>
        <taxon>Cytophagia</taxon>
        <taxon>Cytophagales</taxon>
        <taxon>Thermonemataceae</taxon>
        <taxon>Thermonema</taxon>
    </lineage>
</organism>
<name>A0A846MNN1_9BACT</name>
<evidence type="ECO:0000313" key="2">
    <source>
        <dbReference type="Proteomes" id="UP000537126"/>
    </source>
</evidence>
<dbReference type="AlphaFoldDB" id="A0A846MNN1"/>